<accession>A0ACC0FCX0</accession>
<name>A0ACC0FCX0_9ERIC</name>
<comment type="caution">
    <text evidence="1">The sequence shown here is derived from an EMBL/GenBank/DDBJ whole genome shotgun (WGS) entry which is preliminary data.</text>
</comment>
<gene>
    <name evidence="1" type="ORF">LOK49_LG14G00600</name>
</gene>
<evidence type="ECO:0000313" key="2">
    <source>
        <dbReference type="Proteomes" id="UP001060215"/>
    </source>
</evidence>
<reference evidence="1 2" key="1">
    <citation type="journal article" date="2022" name="Plant J.">
        <title>Chromosome-level genome of Camellia lanceoleosa provides a valuable resource for understanding genome evolution and self-incompatibility.</title>
        <authorList>
            <person name="Gong W."/>
            <person name="Xiao S."/>
            <person name="Wang L."/>
            <person name="Liao Z."/>
            <person name="Chang Y."/>
            <person name="Mo W."/>
            <person name="Hu G."/>
            <person name="Li W."/>
            <person name="Zhao G."/>
            <person name="Zhu H."/>
            <person name="Hu X."/>
            <person name="Ji K."/>
            <person name="Xiang X."/>
            <person name="Song Q."/>
            <person name="Yuan D."/>
            <person name="Jin S."/>
            <person name="Zhang L."/>
        </authorList>
    </citation>
    <scope>NUCLEOTIDE SEQUENCE [LARGE SCALE GENOMIC DNA]</scope>
    <source>
        <strain evidence="1">SQ_2022a</strain>
    </source>
</reference>
<proteinExistence type="predicted"/>
<sequence length="345" mass="38953">MATATTDFHRFPPINVSFFHLSFSVAMATASTDFHRSTSRSSISLSVAIATVATDFHRSTLTLSLRQLSGLFAYLVIKDLWVFGLLNDLSAFGFVNFRISVVLQLSITLEMSETISRHLIHPSRRHSPTVTKSGRVEEIKTQYHNSTKPISDLHSFDPELIQRLVYDSLVWSSLHGLVVEDKNVQVKIWTNAWCWNGCVAMEGAEMTREGTEKTGEGVGRWIVEVTATGDDRNGGDDSVRGYVRMAERLKKGQWLMSSLPPSPVVGVVEVKSTSRRSWFSSTPERPKSEIFKTLALLLRHLRRRLPDLLRQVPYLHFQQFLQLQPITVPFVKLAVDAEISHFHCG</sequence>
<evidence type="ECO:0000313" key="1">
    <source>
        <dbReference type="EMBL" id="KAI7986606.1"/>
    </source>
</evidence>
<organism evidence="1 2">
    <name type="scientific">Camellia lanceoleosa</name>
    <dbReference type="NCBI Taxonomy" id="1840588"/>
    <lineage>
        <taxon>Eukaryota</taxon>
        <taxon>Viridiplantae</taxon>
        <taxon>Streptophyta</taxon>
        <taxon>Embryophyta</taxon>
        <taxon>Tracheophyta</taxon>
        <taxon>Spermatophyta</taxon>
        <taxon>Magnoliopsida</taxon>
        <taxon>eudicotyledons</taxon>
        <taxon>Gunneridae</taxon>
        <taxon>Pentapetalae</taxon>
        <taxon>asterids</taxon>
        <taxon>Ericales</taxon>
        <taxon>Theaceae</taxon>
        <taxon>Camellia</taxon>
    </lineage>
</organism>
<dbReference type="EMBL" id="CM045772">
    <property type="protein sequence ID" value="KAI7986606.1"/>
    <property type="molecule type" value="Genomic_DNA"/>
</dbReference>
<protein>
    <submittedName>
        <fullName evidence="1">Uncharacterized protein</fullName>
    </submittedName>
</protein>
<dbReference type="Proteomes" id="UP001060215">
    <property type="component" value="Chromosome 15"/>
</dbReference>
<keyword evidence="2" id="KW-1185">Reference proteome</keyword>